<organism evidence="1 2">
    <name type="scientific">Violaceomyces palustris</name>
    <dbReference type="NCBI Taxonomy" id="1673888"/>
    <lineage>
        <taxon>Eukaryota</taxon>
        <taxon>Fungi</taxon>
        <taxon>Dikarya</taxon>
        <taxon>Basidiomycota</taxon>
        <taxon>Ustilaginomycotina</taxon>
        <taxon>Ustilaginomycetes</taxon>
        <taxon>Violaceomycetales</taxon>
        <taxon>Violaceomycetaceae</taxon>
        <taxon>Violaceomyces</taxon>
    </lineage>
</organism>
<proteinExistence type="predicted"/>
<gene>
    <name evidence="1" type="ORF">IE53DRAFT_113135</name>
</gene>
<name>A0ACD0NW78_9BASI</name>
<evidence type="ECO:0000313" key="2">
    <source>
        <dbReference type="Proteomes" id="UP000245626"/>
    </source>
</evidence>
<dbReference type="EMBL" id="KZ819972">
    <property type="protein sequence ID" value="PWN50075.1"/>
    <property type="molecule type" value="Genomic_DNA"/>
</dbReference>
<accession>A0ACD0NW78</accession>
<reference evidence="1 2" key="1">
    <citation type="journal article" date="2018" name="Mol. Biol. Evol.">
        <title>Broad Genomic Sampling Reveals a Smut Pathogenic Ancestry of the Fungal Clade Ustilaginomycotina.</title>
        <authorList>
            <person name="Kijpornyongpan T."/>
            <person name="Mondo S.J."/>
            <person name="Barry K."/>
            <person name="Sandor L."/>
            <person name="Lee J."/>
            <person name="Lipzen A."/>
            <person name="Pangilinan J."/>
            <person name="LaButti K."/>
            <person name="Hainaut M."/>
            <person name="Henrissat B."/>
            <person name="Grigoriev I.V."/>
            <person name="Spatafora J.W."/>
            <person name="Aime M.C."/>
        </authorList>
    </citation>
    <scope>NUCLEOTIDE SEQUENCE [LARGE SCALE GENOMIC DNA]</scope>
    <source>
        <strain evidence="1 2">SA 807</strain>
    </source>
</reference>
<evidence type="ECO:0000313" key="1">
    <source>
        <dbReference type="EMBL" id="PWN50075.1"/>
    </source>
</evidence>
<keyword evidence="2" id="KW-1185">Reference proteome</keyword>
<dbReference type="Proteomes" id="UP000245626">
    <property type="component" value="Unassembled WGS sequence"/>
</dbReference>
<protein>
    <submittedName>
        <fullName evidence="1">Uncharacterized protein</fullName>
    </submittedName>
</protein>
<sequence>MSGGVKAPLASSEKDQQTGATSVTPAMKQQKKVAHNAIERRYRNNINDRIAALRNAVPALRELRPRKTPSGRKSRKAQTEEDLVDGVPAATKLNKATILGKATEYIKYLKSRELRLASEVTGLRELVRSLEGGEELLELWESEMEKVVAEQEAAAAATVAKEEEDLGLGLDGEDDDDDVEGEGEEDDGEELDTSSSRRESGANSPSSRASSRPAGRGGGAGSLAGMASSRYMLATFLGVSFLGGGAEFAVDMGASDSVSRVPAGRTVVGASRQLLKRAITHVQVPEEMPEPQPHHLDHVPSHVLVFEILRVVSLAACFFFLIWPLISKIWLARSSGFRQWHQARLEQTRNRKRKALLASLAKSDLEGEEIDAALRTYIGAPRTLLGSLRAMVSDGLTLATHRLGLASVLSSSVVESEDVAIWARLLEVETSLGPSAQPSLVQRIQTVMRVSALTPKLSPLAAADSLEGSARVHATLALACSRIGSEIPFAGDYAEAHWDEARQTIRKDRRRTSVPVEEAGEMDGSDAEGSEADDDDGSSTIGPRASSRDPLSDTWLETVLDLDLDDALDLVASPSEVEVSLSRLGEAKRYQLSPLISIADAFYSRELNMLWSTLFSSITRCTCPGSQPTASLSLSSPSGRDATASPLSTVRSFYRHQMHSHLDLDIIKDAPSRDEMNKRVAMIASSVPKGTTSWILSRVTLATWALALGNLPIASHIAGELLEQREAEGPTTCPSSSPAPTCPVKLSSSAHQLVKLVLGPGTLSETDEPSPLDQADALAASAIAWLDFLRLFKKTTATATSTTTTQRCEARQAIASAAIKVRRLLCKANLPSAYYSEAEEIELQEAKDEMVDILAAIGRRAARVGRSSSAHHTTRRPATSTTHDDDDDDQTKASSFRFWWNDLDSMDVGEGVDSGVELESD</sequence>